<dbReference type="PANTHER" id="PTHR33144:SF45">
    <property type="entry name" value="TRANSPOSASE TNP1_EN_SPM-LIKE DOMAIN-CONTAINING PROTEIN"/>
    <property type="match status" value="1"/>
</dbReference>
<sequence length="252" mass="29177">MLINPKVQDRRRRNYACGRGKLNQHDLATVEANANTNELDIVISSQNNSIDVAPEQFDNNRKNVRRPTCMPKVWGQLPDNLVAVSFNDRGQPNDKYQISTLAHFLGTIARNGRYCPLNYKDWRLMPHSYKDEMLTIFKSQRSYEKIMGEDKHRHVRMYGMAVTRVDVYGEIPNRDASHRMTMEYKNKYLEAVVKYDVLLKKLENLSAIVHWKAQSGQPNCENIPLALPNNQRSSGPTSRSIRIWVALDENED</sequence>
<evidence type="ECO:0000313" key="1">
    <source>
        <dbReference type="EMBL" id="KAG8384206.1"/>
    </source>
</evidence>
<organism evidence="1 2">
    <name type="scientific">Buddleja alternifolia</name>
    <dbReference type="NCBI Taxonomy" id="168488"/>
    <lineage>
        <taxon>Eukaryota</taxon>
        <taxon>Viridiplantae</taxon>
        <taxon>Streptophyta</taxon>
        <taxon>Embryophyta</taxon>
        <taxon>Tracheophyta</taxon>
        <taxon>Spermatophyta</taxon>
        <taxon>Magnoliopsida</taxon>
        <taxon>eudicotyledons</taxon>
        <taxon>Gunneridae</taxon>
        <taxon>Pentapetalae</taxon>
        <taxon>asterids</taxon>
        <taxon>lamiids</taxon>
        <taxon>Lamiales</taxon>
        <taxon>Scrophulariaceae</taxon>
        <taxon>Buddlejeae</taxon>
        <taxon>Buddleja</taxon>
    </lineage>
</organism>
<proteinExistence type="predicted"/>
<name>A0AAV6XMI7_9LAMI</name>
<dbReference type="PANTHER" id="PTHR33144">
    <property type="entry name" value="OS10G0409366 PROTEIN-RELATED"/>
    <property type="match status" value="1"/>
</dbReference>
<protein>
    <submittedName>
        <fullName evidence="1">Uncharacterized protein</fullName>
    </submittedName>
</protein>
<accession>A0AAV6XMI7</accession>
<keyword evidence="2" id="KW-1185">Reference proteome</keyword>
<comment type="caution">
    <text evidence="1">The sequence shown here is derived from an EMBL/GenBank/DDBJ whole genome shotgun (WGS) entry which is preliminary data.</text>
</comment>
<dbReference type="AlphaFoldDB" id="A0AAV6XMI7"/>
<evidence type="ECO:0000313" key="2">
    <source>
        <dbReference type="Proteomes" id="UP000826271"/>
    </source>
</evidence>
<gene>
    <name evidence="1" type="ORF">BUALT_Bualt04G0093900</name>
</gene>
<dbReference type="Proteomes" id="UP000826271">
    <property type="component" value="Unassembled WGS sequence"/>
</dbReference>
<dbReference type="EMBL" id="WHWC01000004">
    <property type="protein sequence ID" value="KAG8384206.1"/>
    <property type="molecule type" value="Genomic_DNA"/>
</dbReference>
<reference evidence="1" key="1">
    <citation type="submission" date="2019-10" db="EMBL/GenBank/DDBJ databases">
        <authorList>
            <person name="Zhang R."/>
            <person name="Pan Y."/>
            <person name="Wang J."/>
            <person name="Ma R."/>
            <person name="Yu S."/>
        </authorList>
    </citation>
    <scope>NUCLEOTIDE SEQUENCE</scope>
    <source>
        <strain evidence="1">LA-IB0</strain>
        <tissue evidence="1">Leaf</tissue>
    </source>
</reference>